<organism evidence="2 3">
    <name type="scientific">Stenotrophomonas oahuensis</name>
    <dbReference type="NCBI Taxonomy" id="3003271"/>
    <lineage>
        <taxon>Bacteria</taxon>
        <taxon>Pseudomonadati</taxon>
        <taxon>Pseudomonadota</taxon>
        <taxon>Gammaproteobacteria</taxon>
        <taxon>Lysobacterales</taxon>
        <taxon>Lysobacteraceae</taxon>
        <taxon>Stenotrophomonas</taxon>
    </lineage>
</organism>
<keyword evidence="1" id="KW-0812">Transmembrane</keyword>
<proteinExistence type="predicted"/>
<geneLocation type="plasmid" evidence="2 3">
    <name>pST01</name>
</geneLocation>
<gene>
    <name evidence="2" type="ORF">PDM29_20870</name>
</gene>
<reference evidence="2 3" key="1">
    <citation type="submission" date="2022-12" db="EMBL/GenBank/DDBJ databases">
        <title>Two new species, Stenotrophomonas aracearum and Stenotrophomonas oahuensis, isolated from Anthurium (Araceae family) in Hawaii.</title>
        <authorList>
            <person name="Chunag S.C."/>
            <person name="Dobhal S."/>
            <person name="Alvarez A."/>
            <person name="Arif M."/>
        </authorList>
    </citation>
    <scope>NUCLEOTIDE SEQUENCE [LARGE SCALE GENOMIC DNA]</scope>
    <source>
        <strain evidence="2 3">A5586</strain>
        <plasmid evidence="2 3">pST01</plasmid>
    </source>
</reference>
<evidence type="ECO:0000256" key="1">
    <source>
        <dbReference type="SAM" id="Phobius"/>
    </source>
</evidence>
<keyword evidence="2" id="KW-0614">Plasmid</keyword>
<dbReference type="EMBL" id="CP115542">
    <property type="protein sequence ID" value="WNH54800.1"/>
    <property type="molecule type" value="Genomic_DNA"/>
</dbReference>
<keyword evidence="1" id="KW-0472">Membrane</keyword>
<sequence>MTLADLRFDHPRVFWTGSLLLAGGLAFGAFLVVPTNPFFEAIGINGAQRQLIAAKNAAYWYTRAMIHASAEELHFERRFGSVVRYDGALIAMLPEGDSFRERRLQFADVVILSPADADSAVRAMRYKNARFEIYEDSKSVVWIDGKPLNISLIESGAAKPDPDPPTNIVDLAFASYYWNQVSGENHE</sequence>
<feature type="transmembrane region" description="Helical" evidence="1">
    <location>
        <begin position="12"/>
        <end position="33"/>
    </location>
</feature>
<dbReference type="Proteomes" id="UP001302072">
    <property type="component" value="Plasmid pST01"/>
</dbReference>
<evidence type="ECO:0000313" key="3">
    <source>
        <dbReference type="Proteomes" id="UP001302072"/>
    </source>
</evidence>
<evidence type="ECO:0000313" key="2">
    <source>
        <dbReference type="EMBL" id="WNH54800.1"/>
    </source>
</evidence>
<keyword evidence="3" id="KW-1185">Reference proteome</keyword>
<dbReference type="RefSeq" id="WP_311193877.1">
    <property type="nucleotide sequence ID" value="NZ_CP115542.1"/>
</dbReference>
<accession>A0ABY9YWH0</accession>
<protein>
    <submittedName>
        <fullName evidence="2">Uncharacterized protein</fullName>
    </submittedName>
</protein>
<name>A0ABY9YWH0_9GAMM</name>
<keyword evidence="1" id="KW-1133">Transmembrane helix</keyword>